<sequence>MLNTFINHYVRQREDGGPSQAPLPANSGPLASKTETAPQFEQRPMGQTNWREQALRRRKVADCQIIGCVITSGLLILLAGLGMFLAAWFVLGKDDPFILIGPVFAGCGIVVLLLSVEVCVRRQKVIKLTEDLSSDDEGDGHYIDEGLVNYGFGNYSGDPAPAAIVTKSPKRSPIIVKPSADAEYKPSFDVEGRLRPEDRPQVNILAPTPDASEEILDVSMTQEHIELLLSPQGGRG</sequence>
<dbReference type="EMBL" id="VIIS01000885">
    <property type="protein sequence ID" value="KAF0304032.1"/>
    <property type="molecule type" value="Genomic_DNA"/>
</dbReference>
<keyword evidence="4" id="KW-1185">Reference proteome</keyword>
<protein>
    <submittedName>
        <fullName evidence="3">Uncharacterized protein</fullName>
    </submittedName>
</protein>
<keyword evidence="2" id="KW-1133">Transmembrane helix</keyword>
<feature type="compositionally biased region" description="Polar residues" evidence="1">
    <location>
        <begin position="33"/>
        <end position="46"/>
    </location>
</feature>
<gene>
    <name evidence="3" type="ORF">FJT64_024057</name>
</gene>
<name>A0A6A4WN04_AMPAM</name>
<evidence type="ECO:0000256" key="1">
    <source>
        <dbReference type="SAM" id="MobiDB-lite"/>
    </source>
</evidence>
<keyword evidence="2" id="KW-0812">Transmembrane</keyword>
<evidence type="ECO:0000256" key="2">
    <source>
        <dbReference type="SAM" id="Phobius"/>
    </source>
</evidence>
<feature type="transmembrane region" description="Helical" evidence="2">
    <location>
        <begin position="97"/>
        <end position="120"/>
    </location>
</feature>
<accession>A0A6A4WN04</accession>
<dbReference type="AlphaFoldDB" id="A0A6A4WN04"/>
<keyword evidence="2" id="KW-0472">Membrane</keyword>
<proteinExistence type="predicted"/>
<dbReference type="OrthoDB" id="6382506at2759"/>
<evidence type="ECO:0000313" key="3">
    <source>
        <dbReference type="EMBL" id="KAF0304032.1"/>
    </source>
</evidence>
<feature type="region of interest" description="Disordered" evidence="1">
    <location>
        <begin position="13"/>
        <end position="46"/>
    </location>
</feature>
<reference evidence="3 4" key="1">
    <citation type="submission" date="2019-07" db="EMBL/GenBank/DDBJ databases">
        <title>Draft genome assembly of a fouling barnacle, Amphibalanus amphitrite (Darwin, 1854): The first reference genome for Thecostraca.</title>
        <authorList>
            <person name="Kim W."/>
        </authorList>
    </citation>
    <scope>NUCLEOTIDE SEQUENCE [LARGE SCALE GENOMIC DNA]</scope>
    <source>
        <strain evidence="3">SNU_AA5</strain>
        <tissue evidence="3">Soma without cirri and trophi</tissue>
    </source>
</reference>
<comment type="caution">
    <text evidence="3">The sequence shown here is derived from an EMBL/GenBank/DDBJ whole genome shotgun (WGS) entry which is preliminary data.</text>
</comment>
<dbReference type="Proteomes" id="UP000440578">
    <property type="component" value="Unassembled WGS sequence"/>
</dbReference>
<evidence type="ECO:0000313" key="4">
    <source>
        <dbReference type="Proteomes" id="UP000440578"/>
    </source>
</evidence>
<feature type="transmembrane region" description="Helical" evidence="2">
    <location>
        <begin position="65"/>
        <end position="91"/>
    </location>
</feature>
<organism evidence="3 4">
    <name type="scientific">Amphibalanus amphitrite</name>
    <name type="common">Striped barnacle</name>
    <name type="synonym">Balanus amphitrite</name>
    <dbReference type="NCBI Taxonomy" id="1232801"/>
    <lineage>
        <taxon>Eukaryota</taxon>
        <taxon>Metazoa</taxon>
        <taxon>Ecdysozoa</taxon>
        <taxon>Arthropoda</taxon>
        <taxon>Crustacea</taxon>
        <taxon>Multicrustacea</taxon>
        <taxon>Cirripedia</taxon>
        <taxon>Thoracica</taxon>
        <taxon>Thoracicalcarea</taxon>
        <taxon>Balanomorpha</taxon>
        <taxon>Balanoidea</taxon>
        <taxon>Balanidae</taxon>
        <taxon>Amphibalaninae</taxon>
        <taxon>Amphibalanus</taxon>
    </lineage>
</organism>